<protein>
    <recommendedName>
        <fullName evidence="3">DUF1652 domain-containing protein</fullName>
    </recommendedName>
</protein>
<reference evidence="2" key="1">
    <citation type="submission" date="2015-09" db="EMBL/GenBank/DDBJ databases">
        <title>Whole genome sequence of Pseudomonas fluorescens FW300-N2E3.</title>
        <authorList>
            <person name="Ray J."/>
            <person name="Melnyk R."/>
            <person name="Deutschbauer A."/>
        </authorList>
    </citation>
    <scope>NUCLEOTIDE SEQUENCE [LARGE SCALE GENOMIC DNA]</scope>
    <source>
        <strain evidence="2">FW300-N2E3</strain>
    </source>
</reference>
<accession>A0A0N7H176</accession>
<name>A0A0N7H176_PSEFL</name>
<dbReference type="Pfam" id="PF07865">
    <property type="entry name" value="DUF1652"/>
    <property type="match status" value="1"/>
</dbReference>
<evidence type="ECO:0000313" key="1">
    <source>
        <dbReference type="EMBL" id="ALI05164.1"/>
    </source>
</evidence>
<evidence type="ECO:0008006" key="3">
    <source>
        <dbReference type="Google" id="ProtNLM"/>
    </source>
</evidence>
<dbReference type="OrthoDB" id="6993535at2"/>
<dbReference type="EMBL" id="CP012830">
    <property type="protein sequence ID" value="ALI05164.1"/>
    <property type="molecule type" value="Genomic_DNA"/>
</dbReference>
<gene>
    <name evidence="1" type="ORF">AO353_24530</name>
</gene>
<organism evidence="1 2">
    <name type="scientific">Pseudomonas fluorescens</name>
    <dbReference type="NCBI Taxonomy" id="294"/>
    <lineage>
        <taxon>Bacteria</taxon>
        <taxon>Pseudomonadati</taxon>
        <taxon>Pseudomonadota</taxon>
        <taxon>Gammaproteobacteria</taxon>
        <taxon>Pseudomonadales</taxon>
        <taxon>Pseudomonadaceae</taxon>
        <taxon>Pseudomonas</taxon>
    </lineage>
</organism>
<proteinExistence type="predicted"/>
<dbReference type="InterPro" id="IPR012448">
    <property type="entry name" value="DUF1652"/>
</dbReference>
<sequence>MLSILELRHTIECGFLPLSCSCTVNPDGSLMIKVFEPSSGQVELLVTGISTANLTSSRAIANLISELRSEMATTRVSFAQQARSTISKRTFSVTQGQQDLSA</sequence>
<reference evidence="1 2" key="2">
    <citation type="journal article" date="2018" name="Nature">
        <title>Mutant phenotypes for thousands of bacterial genes of unknown function.</title>
        <authorList>
            <person name="Price M.N."/>
            <person name="Wetmore K.M."/>
            <person name="Waters R.J."/>
            <person name="Callaghan M."/>
            <person name="Ray J."/>
            <person name="Liu H."/>
            <person name="Kuehl J.V."/>
            <person name="Melnyk R.A."/>
            <person name="Lamson J.S."/>
            <person name="Suh Y."/>
            <person name="Carlson H.K."/>
            <person name="Esquivel Z."/>
            <person name="Sadeeshkumar H."/>
            <person name="Chakraborty R."/>
            <person name="Zane G.M."/>
            <person name="Rubin B.E."/>
            <person name="Wall J.D."/>
            <person name="Visel A."/>
            <person name="Bristow J."/>
            <person name="Blow M.J."/>
            <person name="Arkin A.P."/>
            <person name="Deutschbauer A.M."/>
        </authorList>
    </citation>
    <scope>NUCLEOTIDE SEQUENCE [LARGE SCALE GENOMIC DNA]</scope>
    <source>
        <strain evidence="1 2">FW300-N2E3</strain>
    </source>
</reference>
<evidence type="ECO:0000313" key="2">
    <source>
        <dbReference type="Proteomes" id="UP000066487"/>
    </source>
</evidence>
<dbReference type="RefSeq" id="WP_050438342.1">
    <property type="nucleotide sequence ID" value="NZ_JAXOUC010000040.1"/>
</dbReference>
<dbReference type="AlphaFoldDB" id="A0A0N7H176"/>
<dbReference type="Proteomes" id="UP000066487">
    <property type="component" value="Chromosome"/>
</dbReference>